<dbReference type="Proteomes" id="UP000305202">
    <property type="component" value="Unassembled WGS sequence"/>
</dbReference>
<dbReference type="PANTHER" id="PTHR33254">
    <property type="entry name" value="4-HYDROXY-4-METHYL-2-OXOGLUTARATE ALDOLASE 3-RELATED"/>
    <property type="match status" value="1"/>
</dbReference>
<dbReference type="Pfam" id="PF03737">
    <property type="entry name" value="RraA-like"/>
    <property type="match status" value="1"/>
</dbReference>
<proteinExistence type="predicted"/>
<dbReference type="SUPFAM" id="SSF89562">
    <property type="entry name" value="RraA-like"/>
    <property type="match status" value="1"/>
</dbReference>
<evidence type="ECO:0000256" key="4">
    <source>
        <dbReference type="ARBA" id="ARBA00030169"/>
    </source>
</evidence>
<evidence type="ECO:0000256" key="1">
    <source>
        <dbReference type="ARBA" id="ARBA00001968"/>
    </source>
</evidence>
<reference evidence="5 6" key="1">
    <citation type="submission" date="2019-04" db="EMBL/GenBank/DDBJ databases">
        <authorList>
            <person name="Li M."/>
            <person name="Gao C."/>
        </authorList>
    </citation>
    <scope>NUCLEOTIDE SEQUENCE [LARGE SCALE GENOMIC DNA]</scope>
    <source>
        <strain evidence="5 6">BGMRC 2031</strain>
    </source>
</reference>
<evidence type="ECO:0000313" key="6">
    <source>
        <dbReference type="Proteomes" id="UP000305202"/>
    </source>
</evidence>
<evidence type="ECO:0000313" key="5">
    <source>
        <dbReference type="EMBL" id="TKI04118.1"/>
    </source>
</evidence>
<gene>
    <name evidence="5" type="ORF">FCN80_19340</name>
</gene>
<sequence>MIETGNSPGVGHWGELMSHAALKQHAAGVIVNGGCRDIKEIKSLDFPVYCEYSSPYESGNKYCIGNYEIDITLPGIDGKNVVVLHYHDYVLADEDGIIVIEEKNLIPILNEAVVIWTREKKTIADIYSGTNINEAFIRNGVA</sequence>
<evidence type="ECO:0000256" key="2">
    <source>
        <dbReference type="ARBA" id="ARBA00016549"/>
    </source>
</evidence>
<dbReference type="PANTHER" id="PTHR33254:SF4">
    <property type="entry name" value="4-HYDROXY-4-METHYL-2-OXOGLUTARATE ALDOLASE 3-RELATED"/>
    <property type="match status" value="1"/>
</dbReference>
<comment type="cofactor">
    <cofactor evidence="1">
        <name>a divalent metal cation</name>
        <dbReference type="ChEBI" id="CHEBI:60240"/>
    </cofactor>
</comment>
<organism evidence="5 6">
    <name type="scientific">Martelella alba</name>
    <dbReference type="NCBI Taxonomy" id="2590451"/>
    <lineage>
        <taxon>Bacteria</taxon>
        <taxon>Pseudomonadati</taxon>
        <taxon>Pseudomonadota</taxon>
        <taxon>Alphaproteobacteria</taxon>
        <taxon>Hyphomicrobiales</taxon>
        <taxon>Aurantimonadaceae</taxon>
        <taxon>Martelella</taxon>
    </lineage>
</organism>
<dbReference type="InterPro" id="IPR036704">
    <property type="entry name" value="RraA/RraA-like_sf"/>
</dbReference>
<dbReference type="Gene3D" id="3.50.30.40">
    <property type="entry name" value="Ribonuclease E inhibitor RraA/RraA-like"/>
    <property type="match status" value="1"/>
</dbReference>
<dbReference type="CDD" id="cd16841">
    <property type="entry name" value="RraA_family"/>
    <property type="match status" value="1"/>
</dbReference>
<keyword evidence="6" id="KW-1185">Reference proteome</keyword>
<comment type="caution">
    <text evidence="5">The sequence shown here is derived from an EMBL/GenBank/DDBJ whole genome shotgun (WGS) entry which is preliminary data.</text>
</comment>
<accession>A0ABY2SGR8</accession>
<evidence type="ECO:0000256" key="3">
    <source>
        <dbReference type="ARBA" id="ARBA00029596"/>
    </source>
</evidence>
<dbReference type="InterPro" id="IPR005493">
    <property type="entry name" value="RraA/RraA-like"/>
</dbReference>
<dbReference type="EMBL" id="SZPQ01000033">
    <property type="protein sequence ID" value="TKI04118.1"/>
    <property type="molecule type" value="Genomic_DNA"/>
</dbReference>
<name>A0ABY2SGR8_9HYPH</name>
<protein>
    <recommendedName>
        <fullName evidence="2">Putative 4-hydroxy-4-methyl-2-oxoglutarate aldolase</fullName>
    </recommendedName>
    <alternativeName>
        <fullName evidence="3">Regulator of ribonuclease activity homolog</fullName>
    </alternativeName>
    <alternativeName>
        <fullName evidence="4">RraA-like protein</fullName>
    </alternativeName>
</protein>